<name>A0A8J4XFJ9_CLAMG</name>
<evidence type="ECO:0000313" key="3">
    <source>
        <dbReference type="Proteomes" id="UP000727407"/>
    </source>
</evidence>
<sequence>LKILLTSFPEECLGGLHPAYIYCGISKVKENENVMFKCRTDVSEKTTATQIHVYLFKNSKIIRMEGFDARTSDDTWFNFTKVTVEHSGLYTCFYSEERLNISKTSVTGHNSISLEVLGGRKTLRQKRQKNIFYRAGREA</sequence>
<proteinExistence type="predicted"/>
<dbReference type="Pfam" id="PF13895">
    <property type="entry name" value="Ig_2"/>
    <property type="match status" value="1"/>
</dbReference>
<keyword evidence="3" id="KW-1185">Reference proteome</keyword>
<dbReference type="AlphaFoldDB" id="A0A8J4XFJ9"/>
<gene>
    <name evidence="2" type="ORF">DAT39_001622</name>
</gene>
<reference evidence="2" key="1">
    <citation type="submission" date="2020-07" db="EMBL/GenBank/DDBJ databases">
        <title>Clarias magur genome sequencing, assembly and annotation.</title>
        <authorList>
            <person name="Kushwaha B."/>
            <person name="Kumar R."/>
            <person name="Das P."/>
            <person name="Joshi C.G."/>
            <person name="Kumar D."/>
            <person name="Nagpure N.S."/>
            <person name="Pandey M."/>
            <person name="Agarwal S."/>
            <person name="Srivastava S."/>
            <person name="Singh M."/>
            <person name="Sahoo L."/>
            <person name="Jayasankar P."/>
            <person name="Meher P.K."/>
            <person name="Koringa P.G."/>
            <person name="Iquebal M.A."/>
            <person name="Das S.P."/>
            <person name="Bit A."/>
            <person name="Patnaik S."/>
            <person name="Patel N."/>
            <person name="Shah T.M."/>
            <person name="Hinsu A."/>
            <person name="Jena J.K."/>
        </authorList>
    </citation>
    <scope>NUCLEOTIDE SEQUENCE</scope>
    <source>
        <strain evidence="2">CIFAMagur01</strain>
        <tissue evidence="2">Testis</tissue>
    </source>
</reference>
<accession>A0A8J4XFJ9</accession>
<dbReference type="Proteomes" id="UP000727407">
    <property type="component" value="Unassembled WGS sequence"/>
</dbReference>
<dbReference type="InterPro" id="IPR013783">
    <property type="entry name" value="Ig-like_fold"/>
</dbReference>
<feature type="non-terminal residue" evidence="2">
    <location>
        <position position="139"/>
    </location>
</feature>
<dbReference type="InterPro" id="IPR036179">
    <property type="entry name" value="Ig-like_dom_sf"/>
</dbReference>
<dbReference type="EMBL" id="QNUK01000012">
    <property type="protein sequence ID" value="KAF5908673.1"/>
    <property type="molecule type" value="Genomic_DNA"/>
</dbReference>
<protein>
    <recommendedName>
        <fullName evidence="1">Immunoglobulin domain-containing protein</fullName>
    </recommendedName>
</protein>
<dbReference type="Gene3D" id="2.60.40.10">
    <property type="entry name" value="Immunoglobulins"/>
    <property type="match status" value="1"/>
</dbReference>
<dbReference type="SUPFAM" id="SSF48726">
    <property type="entry name" value="Immunoglobulin"/>
    <property type="match status" value="1"/>
</dbReference>
<organism evidence="2 3">
    <name type="scientific">Clarias magur</name>
    <name type="common">Asian catfish</name>
    <name type="synonym">Macropteronotus magur</name>
    <dbReference type="NCBI Taxonomy" id="1594786"/>
    <lineage>
        <taxon>Eukaryota</taxon>
        <taxon>Metazoa</taxon>
        <taxon>Chordata</taxon>
        <taxon>Craniata</taxon>
        <taxon>Vertebrata</taxon>
        <taxon>Euteleostomi</taxon>
        <taxon>Actinopterygii</taxon>
        <taxon>Neopterygii</taxon>
        <taxon>Teleostei</taxon>
        <taxon>Ostariophysi</taxon>
        <taxon>Siluriformes</taxon>
        <taxon>Clariidae</taxon>
        <taxon>Clarias</taxon>
    </lineage>
</organism>
<evidence type="ECO:0000259" key="1">
    <source>
        <dbReference type="SMART" id="SM00409"/>
    </source>
</evidence>
<dbReference type="OrthoDB" id="8957767at2759"/>
<evidence type="ECO:0000313" key="2">
    <source>
        <dbReference type="EMBL" id="KAF5908673.1"/>
    </source>
</evidence>
<dbReference type="InterPro" id="IPR003599">
    <property type="entry name" value="Ig_sub"/>
</dbReference>
<feature type="domain" description="Immunoglobulin" evidence="1">
    <location>
        <begin position="23"/>
        <end position="117"/>
    </location>
</feature>
<dbReference type="SMART" id="SM00409">
    <property type="entry name" value="IG"/>
    <property type="match status" value="1"/>
</dbReference>
<comment type="caution">
    <text evidence="2">The sequence shown here is derived from an EMBL/GenBank/DDBJ whole genome shotgun (WGS) entry which is preliminary data.</text>
</comment>
<dbReference type="CDD" id="cd00096">
    <property type="entry name" value="Ig"/>
    <property type="match status" value="1"/>
</dbReference>